<feature type="transmembrane region" description="Helical" evidence="6">
    <location>
        <begin position="204"/>
        <end position="226"/>
    </location>
</feature>
<accession>A0AAW0QRH5</accession>
<protein>
    <recommendedName>
        <fullName evidence="10">Mid2 domain-containing protein</fullName>
    </recommendedName>
</protein>
<feature type="signal peptide" evidence="7">
    <location>
        <begin position="1"/>
        <end position="24"/>
    </location>
</feature>
<proteinExistence type="predicted"/>
<keyword evidence="3 6" id="KW-1133">Transmembrane helix</keyword>
<organism evidence="8 9">
    <name type="scientific">Apiospora kogelbergensis</name>
    <dbReference type="NCBI Taxonomy" id="1337665"/>
    <lineage>
        <taxon>Eukaryota</taxon>
        <taxon>Fungi</taxon>
        <taxon>Dikarya</taxon>
        <taxon>Ascomycota</taxon>
        <taxon>Pezizomycotina</taxon>
        <taxon>Sordariomycetes</taxon>
        <taxon>Xylariomycetidae</taxon>
        <taxon>Amphisphaeriales</taxon>
        <taxon>Apiosporaceae</taxon>
        <taxon>Apiospora</taxon>
    </lineage>
</organism>
<sequence length="350" mass="36051">MRRIQGVLRACSLAVALAATTTHAMSIAPNPVFERADTCGTGNLAKCTQAGLPDNFCCDKGSSCIALAGLTTVLCCPNGPDGCTVIAPIVCDLKLQDPASNPNAQVKTTVLNGKLPVCGNNCCPFGYSCGDDGNCIMDQDQSKKPDGAKPAPTSTGVPKSPAPSPTSKPPASATSDASPSTIPTAAPASETSEAAAPSTFPTGAVIGGVIGGVLGIAAIVIGCLLYRRRRQKKDDGDSGSLGGRSGSSLKHRGSDFHCIGEPPMRGPRGINISKPLGTTVQGHQWYDESIAQNTLSNRSTPMSQNHGTFQSPNHRQVPPHPSENPFASRGSIGSWESDGRSRHISAEPLP</sequence>
<evidence type="ECO:0000256" key="4">
    <source>
        <dbReference type="ARBA" id="ARBA00023136"/>
    </source>
</evidence>
<evidence type="ECO:0000256" key="5">
    <source>
        <dbReference type="SAM" id="MobiDB-lite"/>
    </source>
</evidence>
<evidence type="ECO:0000313" key="8">
    <source>
        <dbReference type="EMBL" id="KAK8114450.1"/>
    </source>
</evidence>
<keyword evidence="2 6" id="KW-0812">Transmembrane</keyword>
<feature type="region of interest" description="Disordered" evidence="5">
    <location>
        <begin position="296"/>
        <end position="350"/>
    </location>
</feature>
<feature type="region of interest" description="Disordered" evidence="5">
    <location>
        <begin position="231"/>
        <end position="268"/>
    </location>
</feature>
<evidence type="ECO:0008006" key="10">
    <source>
        <dbReference type="Google" id="ProtNLM"/>
    </source>
</evidence>
<dbReference type="GO" id="GO:0016020">
    <property type="term" value="C:membrane"/>
    <property type="evidence" value="ECO:0007669"/>
    <property type="project" value="UniProtKB-SubCell"/>
</dbReference>
<feature type="region of interest" description="Disordered" evidence="5">
    <location>
        <begin position="140"/>
        <end position="196"/>
    </location>
</feature>
<dbReference type="GO" id="GO:0071944">
    <property type="term" value="C:cell periphery"/>
    <property type="evidence" value="ECO:0007669"/>
    <property type="project" value="UniProtKB-ARBA"/>
</dbReference>
<name>A0AAW0QRH5_9PEZI</name>
<evidence type="ECO:0000256" key="2">
    <source>
        <dbReference type="ARBA" id="ARBA00022692"/>
    </source>
</evidence>
<feature type="compositionally biased region" description="Low complexity" evidence="5">
    <location>
        <begin position="169"/>
        <end position="196"/>
    </location>
</feature>
<dbReference type="InterPro" id="IPR051694">
    <property type="entry name" value="Immunoregulatory_rcpt-like"/>
</dbReference>
<evidence type="ECO:0000256" key="6">
    <source>
        <dbReference type="SAM" id="Phobius"/>
    </source>
</evidence>
<keyword evidence="7" id="KW-0732">Signal</keyword>
<keyword evidence="4 6" id="KW-0472">Membrane</keyword>
<evidence type="ECO:0000313" key="9">
    <source>
        <dbReference type="Proteomes" id="UP001392437"/>
    </source>
</evidence>
<evidence type="ECO:0000256" key="1">
    <source>
        <dbReference type="ARBA" id="ARBA00004167"/>
    </source>
</evidence>
<dbReference type="EMBL" id="JAQQWP010000006">
    <property type="protein sequence ID" value="KAK8114450.1"/>
    <property type="molecule type" value="Genomic_DNA"/>
</dbReference>
<dbReference type="PANTHER" id="PTHR15549">
    <property type="entry name" value="PAIRED IMMUNOGLOBULIN-LIKE TYPE 2 RECEPTOR"/>
    <property type="match status" value="1"/>
</dbReference>
<dbReference type="AlphaFoldDB" id="A0AAW0QRH5"/>
<feature type="compositionally biased region" description="Basic and acidic residues" evidence="5">
    <location>
        <begin position="337"/>
        <end position="350"/>
    </location>
</feature>
<comment type="caution">
    <text evidence="8">The sequence shown here is derived from an EMBL/GenBank/DDBJ whole genome shotgun (WGS) entry which is preliminary data.</text>
</comment>
<comment type="subcellular location">
    <subcellularLocation>
        <location evidence="1">Membrane</location>
        <topology evidence="1">Single-pass membrane protein</topology>
    </subcellularLocation>
</comment>
<feature type="chain" id="PRO_5043351157" description="Mid2 domain-containing protein" evidence="7">
    <location>
        <begin position="25"/>
        <end position="350"/>
    </location>
</feature>
<dbReference type="Proteomes" id="UP001392437">
    <property type="component" value="Unassembled WGS sequence"/>
</dbReference>
<feature type="compositionally biased region" description="Polar residues" evidence="5">
    <location>
        <begin position="296"/>
        <end position="314"/>
    </location>
</feature>
<evidence type="ECO:0000256" key="7">
    <source>
        <dbReference type="SAM" id="SignalP"/>
    </source>
</evidence>
<gene>
    <name evidence="8" type="ORF">PG999_006519</name>
</gene>
<reference evidence="8 9" key="1">
    <citation type="submission" date="2023-01" db="EMBL/GenBank/DDBJ databases">
        <title>Analysis of 21 Apiospora genomes using comparative genomics revels a genus with tremendous synthesis potential of carbohydrate active enzymes and secondary metabolites.</title>
        <authorList>
            <person name="Sorensen T."/>
        </authorList>
    </citation>
    <scope>NUCLEOTIDE SEQUENCE [LARGE SCALE GENOMIC DNA]</scope>
    <source>
        <strain evidence="8 9">CBS 117206</strain>
    </source>
</reference>
<evidence type="ECO:0000256" key="3">
    <source>
        <dbReference type="ARBA" id="ARBA00022989"/>
    </source>
</evidence>
<keyword evidence="9" id="KW-1185">Reference proteome</keyword>